<protein>
    <submittedName>
        <fullName evidence="7">Subtilisin-like protein</fullName>
    </submittedName>
</protein>
<keyword evidence="8" id="KW-1185">Reference proteome</keyword>
<evidence type="ECO:0000256" key="1">
    <source>
        <dbReference type="ARBA" id="ARBA00011073"/>
    </source>
</evidence>
<dbReference type="PROSITE" id="PS00136">
    <property type="entry name" value="SUBTILASE_ASP"/>
    <property type="match status" value="1"/>
</dbReference>
<dbReference type="SUPFAM" id="SSF52743">
    <property type="entry name" value="Subtilisin-like"/>
    <property type="match status" value="1"/>
</dbReference>
<evidence type="ECO:0000259" key="6">
    <source>
        <dbReference type="Pfam" id="PF00082"/>
    </source>
</evidence>
<comment type="similarity">
    <text evidence="1 5">Belongs to the peptidase S8 family.</text>
</comment>
<dbReference type="PANTHER" id="PTHR43806:SF11">
    <property type="entry name" value="CEREVISIN-RELATED"/>
    <property type="match status" value="1"/>
</dbReference>
<reference evidence="7" key="1">
    <citation type="journal article" date="2020" name="Stud. Mycol.">
        <title>101 Dothideomycetes genomes: a test case for predicting lifestyles and emergence of pathogens.</title>
        <authorList>
            <person name="Haridas S."/>
            <person name="Albert R."/>
            <person name="Binder M."/>
            <person name="Bloem J."/>
            <person name="Labutti K."/>
            <person name="Salamov A."/>
            <person name="Andreopoulos B."/>
            <person name="Baker S."/>
            <person name="Barry K."/>
            <person name="Bills G."/>
            <person name="Bluhm B."/>
            <person name="Cannon C."/>
            <person name="Castanera R."/>
            <person name="Culley D."/>
            <person name="Daum C."/>
            <person name="Ezra D."/>
            <person name="Gonzalez J."/>
            <person name="Henrissat B."/>
            <person name="Kuo A."/>
            <person name="Liang C."/>
            <person name="Lipzen A."/>
            <person name="Lutzoni F."/>
            <person name="Magnuson J."/>
            <person name="Mondo S."/>
            <person name="Nolan M."/>
            <person name="Ohm R."/>
            <person name="Pangilinan J."/>
            <person name="Park H.-J."/>
            <person name="Ramirez L."/>
            <person name="Alfaro M."/>
            <person name="Sun H."/>
            <person name="Tritt A."/>
            <person name="Yoshinaga Y."/>
            <person name="Zwiers L.-H."/>
            <person name="Turgeon B."/>
            <person name="Goodwin S."/>
            <person name="Spatafora J."/>
            <person name="Crous P."/>
            <person name="Grigoriev I."/>
        </authorList>
    </citation>
    <scope>NUCLEOTIDE SEQUENCE</scope>
    <source>
        <strain evidence="7">Tuck. ex Michener</strain>
    </source>
</reference>
<dbReference type="InterPro" id="IPR036852">
    <property type="entry name" value="Peptidase_S8/S53_dom_sf"/>
</dbReference>
<dbReference type="Gene3D" id="3.40.50.200">
    <property type="entry name" value="Peptidase S8/S53 domain"/>
    <property type="match status" value="1"/>
</dbReference>
<organism evidence="7 8">
    <name type="scientific">Viridothelium virens</name>
    <name type="common">Speckled blister lichen</name>
    <name type="synonym">Trypethelium virens</name>
    <dbReference type="NCBI Taxonomy" id="1048519"/>
    <lineage>
        <taxon>Eukaryota</taxon>
        <taxon>Fungi</taxon>
        <taxon>Dikarya</taxon>
        <taxon>Ascomycota</taxon>
        <taxon>Pezizomycotina</taxon>
        <taxon>Dothideomycetes</taxon>
        <taxon>Dothideomycetes incertae sedis</taxon>
        <taxon>Trypetheliales</taxon>
        <taxon>Trypetheliaceae</taxon>
        <taxon>Viridothelium</taxon>
    </lineage>
</organism>
<dbReference type="InterPro" id="IPR015500">
    <property type="entry name" value="Peptidase_S8_subtilisin-rel"/>
</dbReference>
<dbReference type="EMBL" id="ML991778">
    <property type="protein sequence ID" value="KAF2237912.1"/>
    <property type="molecule type" value="Genomic_DNA"/>
</dbReference>
<keyword evidence="4 5" id="KW-0720">Serine protease</keyword>
<evidence type="ECO:0000313" key="8">
    <source>
        <dbReference type="Proteomes" id="UP000800092"/>
    </source>
</evidence>
<feature type="active site" description="Charge relay system" evidence="5">
    <location>
        <position position="216"/>
    </location>
</feature>
<evidence type="ECO:0000256" key="2">
    <source>
        <dbReference type="ARBA" id="ARBA00022670"/>
    </source>
</evidence>
<accession>A0A6A6HJ62</accession>
<dbReference type="PANTHER" id="PTHR43806">
    <property type="entry name" value="PEPTIDASE S8"/>
    <property type="match status" value="1"/>
</dbReference>
<proteinExistence type="inferred from homology"/>
<dbReference type="InterPro" id="IPR023827">
    <property type="entry name" value="Peptidase_S8_Asp-AS"/>
</dbReference>
<evidence type="ECO:0000256" key="5">
    <source>
        <dbReference type="PROSITE-ProRule" id="PRU01240"/>
    </source>
</evidence>
<dbReference type="PROSITE" id="PS51892">
    <property type="entry name" value="SUBTILASE"/>
    <property type="match status" value="1"/>
</dbReference>
<dbReference type="AlphaFoldDB" id="A0A6A6HJ62"/>
<keyword evidence="2 5" id="KW-0645">Protease</keyword>
<dbReference type="InterPro" id="IPR000209">
    <property type="entry name" value="Peptidase_S8/S53_dom"/>
</dbReference>
<dbReference type="OrthoDB" id="206201at2759"/>
<dbReference type="Pfam" id="PF00082">
    <property type="entry name" value="Peptidase_S8"/>
    <property type="match status" value="1"/>
</dbReference>
<evidence type="ECO:0000256" key="3">
    <source>
        <dbReference type="ARBA" id="ARBA00022801"/>
    </source>
</evidence>
<keyword evidence="3 5" id="KW-0378">Hydrolase</keyword>
<feature type="active site" description="Charge relay system" evidence="5">
    <location>
        <position position="15"/>
    </location>
</feature>
<dbReference type="GO" id="GO:0004252">
    <property type="term" value="F:serine-type endopeptidase activity"/>
    <property type="evidence" value="ECO:0007669"/>
    <property type="project" value="UniProtKB-UniRule"/>
</dbReference>
<dbReference type="Proteomes" id="UP000800092">
    <property type="component" value="Unassembled WGS sequence"/>
</dbReference>
<dbReference type="GO" id="GO:0006508">
    <property type="term" value="P:proteolysis"/>
    <property type="evidence" value="ECO:0007669"/>
    <property type="project" value="UniProtKB-KW"/>
</dbReference>
<evidence type="ECO:0000313" key="7">
    <source>
        <dbReference type="EMBL" id="KAF2237912.1"/>
    </source>
</evidence>
<dbReference type="InterPro" id="IPR050131">
    <property type="entry name" value="Peptidase_S8_subtilisin-like"/>
</dbReference>
<dbReference type="PRINTS" id="PR00723">
    <property type="entry name" value="SUBTILISIN"/>
</dbReference>
<evidence type="ECO:0000256" key="4">
    <source>
        <dbReference type="ARBA" id="ARBA00022825"/>
    </source>
</evidence>
<gene>
    <name evidence="7" type="ORF">EV356DRAFT_509843</name>
</gene>
<feature type="domain" description="Peptidase S8/S53" evidence="6">
    <location>
        <begin position="7"/>
        <end position="250"/>
    </location>
</feature>
<feature type="active site" description="Charge relay system" evidence="5">
    <location>
        <position position="53"/>
    </location>
</feature>
<sequence length="303" mass="31821">MLENRGRGVNAYVMDTGVRITHETFQGRASNFMGQTITPYCSGSQSMNDIDGHGTAVASILAGSGGFGISFANIINVKIWCQRRAAISSMAKAISDITAEHQTNVRQRPSWFKGSIINLSSQTLTFSPTLRDAVAAASDAGIAVLVSAGNDGQPAYAGGHLCRLPTTICVTSCDSDYSLSSFANHGVAVDIIAPGGDVPVATPEDDESVGGIRGTSFAVPIVGGVLATFIGNEDLITDLRTTRQRLFDNALRDVIGLEARSTTPNLLVNIPTNRLIWPSGLPYVGAPASSRQCSSFPGCLRPS</sequence>
<name>A0A6A6HJ62_VIRVR</name>